<comment type="function">
    <text evidence="10">Hydrolyzes the pyrophosphate bond of UDP-2,3-diacylglucosamine to yield 2,3-diacylglucosamine 1-phosphate (lipid X) and UMP by catalyzing the attack of water at the alpha-P atom. Involved in the biosynthesis of lipid A, a phosphorylated glycolipid that anchors the lipopolysaccharide to the outer membrane of the cell.</text>
</comment>
<evidence type="ECO:0000259" key="11">
    <source>
        <dbReference type="Pfam" id="PF00149"/>
    </source>
</evidence>
<feature type="domain" description="Calcineurin-like phosphoesterase" evidence="11">
    <location>
        <begin position="27"/>
        <end position="227"/>
    </location>
</feature>
<evidence type="ECO:0000256" key="10">
    <source>
        <dbReference type="HAMAP-Rule" id="MF_00575"/>
    </source>
</evidence>
<feature type="binding site" evidence="10">
    <location>
        <position position="30"/>
    </location>
    <ligand>
        <name>Mn(2+)</name>
        <dbReference type="ChEBI" id="CHEBI:29035"/>
        <label>1</label>
    </ligand>
</feature>
<keyword evidence="9 10" id="KW-0464">Manganese</keyword>
<dbReference type="HAMAP" id="MF_00575">
    <property type="entry name" value="LpxH"/>
    <property type="match status" value="1"/>
</dbReference>
<evidence type="ECO:0000256" key="3">
    <source>
        <dbReference type="ARBA" id="ARBA00022519"/>
    </source>
</evidence>
<keyword evidence="5 10" id="KW-0479">Metal-binding</keyword>
<feature type="binding site" evidence="10">
    <location>
        <position position="225"/>
    </location>
    <ligand>
        <name>Mn(2+)</name>
        <dbReference type="ChEBI" id="CHEBI:29035"/>
        <label>1</label>
    </ligand>
</feature>
<keyword evidence="7 10" id="KW-0443">Lipid metabolism</keyword>
<dbReference type="EMBL" id="JAUZEE010000006">
    <property type="protein sequence ID" value="MDP4301611.1"/>
    <property type="molecule type" value="Genomic_DNA"/>
</dbReference>
<dbReference type="InterPro" id="IPR029052">
    <property type="entry name" value="Metallo-depent_PP-like"/>
</dbReference>
<dbReference type="CDD" id="cd07398">
    <property type="entry name" value="MPP_YbbF-LpxH"/>
    <property type="match status" value="1"/>
</dbReference>
<evidence type="ECO:0000256" key="4">
    <source>
        <dbReference type="ARBA" id="ARBA00022556"/>
    </source>
</evidence>
<dbReference type="PANTHER" id="PTHR34990:SF1">
    <property type="entry name" value="UDP-2,3-DIACYLGLUCOSAMINE HYDROLASE"/>
    <property type="match status" value="1"/>
</dbReference>
<feature type="binding site" evidence="10">
    <location>
        <position position="149"/>
    </location>
    <ligand>
        <name>substrate</name>
    </ligand>
</feature>
<evidence type="ECO:0000256" key="8">
    <source>
        <dbReference type="ARBA" id="ARBA00023136"/>
    </source>
</evidence>
<name>A0ABT9G548_LEPDI</name>
<feature type="binding site" evidence="10">
    <location>
        <position position="105"/>
    </location>
    <ligand>
        <name>Mn(2+)</name>
        <dbReference type="ChEBI" id="CHEBI:29035"/>
        <label>2</label>
    </ligand>
</feature>
<organism evidence="12 13">
    <name type="scientific">Leptothrix discophora</name>
    <dbReference type="NCBI Taxonomy" id="89"/>
    <lineage>
        <taxon>Bacteria</taxon>
        <taxon>Pseudomonadati</taxon>
        <taxon>Pseudomonadota</taxon>
        <taxon>Betaproteobacteria</taxon>
        <taxon>Burkholderiales</taxon>
        <taxon>Sphaerotilaceae</taxon>
        <taxon>Leptothrix</taxon>
    </lineage>
</organism>
<comment type="catalytic activity">
    <reaction evidence="10">
        <text>UDP-2-N,3-O-bis[(3R)-3-hydroxytetradecanoyl]-alpha-D-glucosamine + H2O = 2-N,3-O-bis[(3R)-3-hydroxytetradecanoyl]-alpha-D-glucosaminyl 1-phosphate + UMP + 2 H(+)</text>
        <dbReference type="Rhea" id="RHEA:25213"/>
        <dbReference type="ChEBI" id="CHEBI:15377"/>
        <dbReference type="ChEBI" id="CHEBI:15378"/>
        <dbReference type="ChEBI" id="CHEBI:57865"/>
        <dbReference type="ChEBI" id="CHEBI:57957"/>
        <dbReference type="ChEBI" id="CHEBI:78847"/>
        <dbReference type="EC" id="3.6.1.54"/>
    </reaction>
</comment>
<reference evidence="12 13" key="1">
    <citation type="submission" date="2023-08" db="EMBL/GenBank/DDBJ databases">
        <authorList>
            <person name="Roldan D.M."/>
            <person name="Menes R.J."/>
        </authorList>
    </citation>
    <scope>NUCLEOTIDE SEQUENCE [LARGE SCALE GENOMIC DNA]</scope>
    <source>
        <strain evidence="12 13">CCM 2812</strain>
    </source>
</reference>
<feature type="binding site" evidence="10">
    <location>
        <position position="141"/>
    </location>
    <ligand>
        <name>Mn(2+)</name>
        <dbReference type="ChEBI" id="CHEBI:29035"/>
        <label>2</label>
    </ligand>
</feature>
<evidence type="ECO:0000256" key="9">
    <source>
        <dbReference type="ARBA" id="ARBA00023211"/>
    </source>
</evidence>
<keyword evidence="6 10" id="KW-0378">Hydrolase</keyword>
<comment type="subcellular location">
    <subcellularLocation>
        <location evidence="10">Cell inner membrane</location>
        <topology evidence="10">Peripheral membrane protein</topology>
        <orientation evidence="10">Cytoplasmic side</orientation>
    </subcellularLocation>
</comment>
<feature type="binding site" evidence="10">
    <location>
        <position position="187"/>
    </location>
    <ligand>
        <name>substrate</name>
    </ligand>
</feature>
<protein>
    <recommendedName>
        <fullName evidence="10">UDP-2,3-diacylglucosamine hydrolase</fullName>
        <ecNumber evidence="10">3.6.1.54</ecNumber>
    </recommendedName>
    <alternativeName>
        <fullName evidence="10">UDP-2,3-diacylglucosamine diphosphatase</fullName>
    </alternativeName>
</protein>
<comment type="similarity">
    <text evidence="10">Belongs to the LpxH family.</text>
</comment>
<feature type="binding site" evidence="10">
    <location>
        <position position="61"/>
    </location>
    <ligand>
        <name>Mn(2+)</name>
        <dbReference type="ChEBI" id="CHEBI:29035"/>
        <label>1</label>
    </ligand>
</feature>
<dbReference type="PANTHER" id="PTHR34990">
    <property type="entry name" value="UDP-2,3-DIACYLGLUCOSAMINE HYDROLASE-RELATED"/>
    <property type="match status" value="1"/>
</dbReference>
<accession>A0ABT9G548</accession>
<dbReference type="Pfam" id="PF00149">
    <property type="entry name" value="Metallophos"/>
    <property type="match status" value="1"/>
</dbReference>
<evidence type="ECO:0000256" key="6">
    <source>
        <dbReference type="ARBA" id="ARBA00022801"/>
    </source>
</evidence>
<evidence type="ECO:0000313" key="13">
    <source>
        <dbReference type="Proteomes" id="UP001235760"/>
    </source>
</evidence>
<feature type="binding site" evidence="10">
    <location>
        <begin position="105"/>
        <end position="106"/>
    </location>
    <ligand>
        <name>substrate</name>
    </ligand>
</feature>
<dbReference type="EC" id="3.6.1.54" evidence="10"/>
<comment type="cofactor">
    <cofactor evidence="10">
        <name>Mn(2+)</name>
        <dbReference type="ChEBI" id="CHEBI:29035"/>
    </cofactor>
    <text evidence="10">Binds 2 Mn(2+) ions per subunit in a binuclear metal center.</text>
</comment>
<dbReference type="InterPro" id="IPR004843">
    <property type="entry name" value="Calcineurin-like_PHP"/>
</dbReference>
<comment type="pathway">
    <text evidence="10">Glycolipid biosynthesis; lipid IV(A) biosynthesis; lipid IV(A) from (3R)-3-hydroxytetradecanoyl-[acyl-carrier-protein] and UDP-N-acetyl-alpha-D-glucosamine: step 4/6.</text>
</comment>
<keyword evidence="13" id="KW-1185">Reference proteome</keyword>
<sequence>MASDRPADAATPASAWVLPAHWRAVEFIADLHLAEDTPATLAALAAHLRGTDADAVLLLGDIFEVWIGDDSLDESDSFEARAFATLTAAVQARHRPLGLALLVGNRDFLLGPQACRAAGLQAMADPTVLVAPWGERLLVGHGDAWCLDDTAYQAFRAQVRSTDWQDAFLARPLSERRAIARQLREASEARKRDQGVESYGDLDADAVRAALVQAGARTLVHGHTHRPACHDLGDGLSRWVLSDWHDHPVERSLMRADLLRWCADGLQRRTLPGVQPA</sequence>
<feature type="binding site" evidence="10">
    <location>
        <position position="194"/>
    </location>
    <ligand>
        <name>substrate</name>
    </ligand>
</feature>
<evidence type="ECO:0000256" key="1">
    <source>
        <dbReference type="ARBA" id="ARBA00022475"/>
    </source>
</evidence>
<keyword evidence="8 10" id="KW-0472">Membrane</keyword>
<evidence type="ECO:0000256" key="5">
    <source>
        <dbReference type="ARBA" id="ARBA00022723"/>
    </source>
</evidence>
<keyword evidence="3 10" id="KW-0997">Cell inner membrane</keyword>
<dbReference type="Gene3D" id="3.60.21.10">
    <property type="match status" value="1"/>
</dbReference>
<feature type="binding site" evidence="10">
    <location>
        <position position="223"/>
    </location>
    <ligand>
        <name>Mn(2+)</name>
        <dbReference type="ChEBI" id="CHEBI:29035"/>
        <label>2</label>
    </ligand>
</feature>
<proteinExistence type="inferred from homology"/>
<comment type="caution">
    <text evidence="12">The sequence shown here is derived from an EMBL/GenBank/DDBJ whole genome shotgun (WGS) entry which is preliminary data.</text>
</comment>
<dbReference type="SUPFAM" id="SSF56300">
    <property type="entry name" value="Metallo-dependent phosphatases"/>
    <property type="match status" value="1"/>
</dbReference>
<keyword evidence="1 10" id="KW-1003">Cell membrane</keyword>
<keyword evidence="2 10" id="KW-0444">Lipid biosynthesis</keyword>
<evidence type="ECO:0000256" key="2">
    <source>
        <dbReference type="ARBA" id="ARBA00022516"/>
    </source>
</evidence>
<dbReference type="Proteomes" id="UP001235760">
    <property type="component" value="Unassembled WGS sequence"/>
</dbReference>
<dbReference type="GO" id="GO:0016787">
    <property type="term" value="F:hydrolase activity"/>
    <property type="evidence" value="ECO:0007669"/>
    <property type="project" value="UniProtKB-KW"/>
</dbReference>
<dbReference type="InterPro" id="IPR043461">
    <property type="entry name" value="LpxH-like"/>
</dbReference>
<gene>
    <name evidence="10" type="primary">lpxH</name>
    <name evidence="12" type="ORF">Q8X39_13265</name>
</gene>
<keyword evidence="4 10" id="KW-0441">Lipid A biosynthesis</keyword>
<feature type="binding site" evidence="10">
    <location>
        <position position="61"/>
    </location>
    <ligand>
        <name>Mn(2+)</name>
        <dbReference type="ChEBI" id="CHEBI:29035"/>
        <label>2</label>
    </ligand>
</feature>
<evidence type="ECO:0000256" key="7">
    <source>
        <dbReference type="ARBA" id="ARBA00023098"/>
    </source>
</evidence>
<dbReference type="NCBIfam" id="NF003743">
    <property type="entry name" value="PRK05340.1"/>
    <property type="match status" value="1"/>
</dbReference>
<feature type="binding site" evidence="10">
    <location>
        <position position="191"/>
    </location>
    <ligand>
        <name>substrate</name>
    </ligand>
</feature>
<feature type="binding site" evidence="10">
    <location>
        <position position="223"/>
    </location>
    <ligand>
        <name>substrate</name>
    </ligand>
</feature>
<dbReference type="InterPro" id="IPR010138">
    <property type="entry name" value="UDP-diacylglucosamine_Hdrlase"/>
</dbReference>
<feature type="binding site" evidence="10">
    <location>
        <position position="32"/>
    </location>
    <ligand>
        <name>Mn(2+)</name>
        <dbReference type="ChEBI" id="CHEBI:29035"/>
        <label>1</label>
    </ligand>
</feature>
<evidence type="ECO:0000313" key="12">
    <source>
        <dbReference type="EMBL" id="MDP4301611.1"/>
    </source>
</evidence>